<feature type="region of interest" description="Disordered" evidence="1">
    <location>
        <begin position="547"/>
        <end position="568"/>
    </location>
</feature>
<feature type="compositionally biased region" description="Low complexity" evidence="1">
    <location>
        <begin position="136"/>
        <end position="151"/>
    </location>
</feature>
<feature type="compositionally biased region" description="Gly residues" evidence="1">
    <location>
        <begin position="188"/>
        <end position="209"/>
    </location>
</feature>
<sequence>MIPNKKTRKNPRGLVCCGLLALLLVSQSHATTTTTSQHSHSGQQQQQQLQQQASHIRSLHEIRPQQESEDVLPAYRHELKEQQRNRDLTISVPPRKKQLVNSGMGEIGPGGMPDLVVYHYGKSPLDAEHENESDTTNDSSLSLEDTSSTSNIAFPGLAEFDRTQQNTVGRTRMRGNTLQESSNTRGGLSLGWGTGIRQSGGGKGGGKGSKSGKSGKSGKADTATAKCSKKGKSDKADSYCEEGDDDDDSNGTGGGGGDYGDIGSGGNGSGGGGDYGDIDSGGNGSGGNGDGGNGDGSGGDGSGGNGGEDEWDDSGSGGDGSSGSDGSDGSSGSPGLCQDFLVSFTSPDSQSGEVRVVFLRGAANEPSPQGVAALVETFNPPVFVSDSTGFDVKMGFVIDTSNAKRVDDKDGSGTFTETDVAMTLDAAVNPPVALDVAGCSDAAMQKAGEYYEANKIVREEDYRRLQGADTKLVILRDWVCQNGSCSRDGGDNCDLECSTTLYYYGDLTPTEVRARINAALLKFMMLVDDVTNWYPKGQTPTINIEQVETAPRDPNSIEQTNRESSERTKAGPYIGAAAGALALLLLLILFVRRSRRNQDNEEVSHLKLEDDDGDDTFIQEIASDDGTPERQYQSRGVHVVGENDSIFSGWTGYTGNRPIDDGQGNEMNNGRLGHVSTDVHQCSSATCEACEVRRQQGVNFVAANSPSHPGTLPNYASREYTAEDTVAL</sequence>
<evidence type="ECO:0000256" key="1">
    <source>
        <dbReference type="SAM" id="MobiDB-lite"/>
    </source>
</evidence>
<dbReference type="AlphaFoldDB" id="A0A9K3PF97"/>
<feature type="signal peptide" evidence="3">
    <location>
        <begin position="1"/>
        <end position="30"/>
    </location>
</feature>
<evidence type="ECO:0000256" key="3">
    <source>
        <dbReference type="SAM" id="SignalP"/>
    </source>
</evidence>
<accession>A0A9K3PF97</accession>
<feature type="compositionally biased region" description="Acidic residues" evidence="1">
    <location>
        <begin position="239"/>
        <end position="249"/>
    </location>
</feature>
<protein>
    <submittedName>
        <fullName evidence="5">Uncharacterized protein</fullName>
    </submittedName>
</protein>
<feature type="chain" id="PRO_5039883000" evidence="3">
    <location>
        <begin position="31"/>
        <end position="728"/>
    </location>
</feature>
<feature type="compositionally biased region" description="Gly residues" evidence="1">
    <location>
        <begin position="251"/>
        <end position="306"/>
    </location>
</feature>
<keyword evidence="3" id="KW-0732">Signal</keyword>
<name>A0A9K3PF97_9STRA</name>
<dbReference type="EMBL" id="JAGRRH010000024">
    <property type="protein sequence ID" value="KAG7342704.1"/>
    <property type="molecule type" value="Genomic_DNA"/>
</dbReference>
<comment type="caution">
    <text evidence="5">The sequence shown here is derived from an EMBL/GenBank/DDBJ whole genome shotgun (WGS) entry which is preliminary data.</text>
</comment>
<evidence type="ECO:0000313" key="6">
    <source>
        <dbReference type="Proteomes" id="UP000693970"/>
    </source>
</evidence>
<keyword evidence="6" id="KW-1185">Reference proteome</keyword>
<feature type="compositionally biased region" description="Polar residues" evidence="1">
    <location>
        <begin position="163"/>
        <end position="186"/>
    </location>
</feature>
<feature type="transmembrane region" description="Helical" evidence="2">
    <location>
        <begin position="570"/>
        <end position="591"/>
    </location>
</feature>
<reference evidence="5" key="2">
    <citation type="submission" date="2021-04" db="EMBL/GenBank/DDBJ databases">
        <authorList>
            <person name="Podell S."/>
        </authorList>
    </citation>
    <scope>NUCLEOTIDE SEQUENCE</scope>
    <source>
        <strain evidence="5">Hildebrandi</strain>
    </source>
</reference>
<feature type="compositionally biased region" description="Low complexity" evidence="1">
    <location>
        <begin position="324"/>
        <end position="333"/>
    </location>
</feature>
<keyword evidence="2" id="KW-0812">Transmembrane</keyword>
<feature type="region of interest" description="Disordered" evidence="1">
    <location>
        <begin position="33"/>
        <end position="56"/>
    </location>
</feature>
<gene>
    <name evidence="5" type="ORF">IV203_020648</name>
    <name evidence="4" type="ORF">IV203_034421</name>
</gene>
<dbReference type="OrthoDB" id="49121at2759"/>
<feature type="compositionally biased region" description="Low complexity" evidence="1">
    <location>
        <begin position="33"/>
        <end position="55"/>
    </location>
</feature>
<keyword evidence="2" id="KW-1133">Transmembrane helix</keyword>
<evidence type="ECO:0000313" key="4">
    <source>
        <dbReference type="EMBL" id="KAG7337980.1"/>
    </source>
</evidence>
<organism evidence="5 6">
    <name type="scientific">Nitzschia inconspicua</name>
    <dbReference type="NCBI Taxonomy" id="303405"/>
    <lineage>
        <taxon>Eukaryota</taxon>
        <taxon>Sar</taxon>
        <taxon>Stramenopiles</taxon>
        <taxon>Ochrophyta</taxon>
        <taxon>Bacillariophyta</taxon>
        <taxon>Bacillariophyceae</taxon>
        <taxon>Bacillariophycidae</taxon>
        <taxon>Bacillariales</taxon>
        <taxon>Bacillariaceae</taxon>
        <taxon>Nitzschia</taxon>
    </lineage>
</organism>
<dbReference type="Proteomes" id="UP000693970">
    <property type="component" value="Unassembled WGS sequence"/>
</dbReference>
<reference evidence="5" key="1">
    <citation type="journal article" date="2021" name="Sci. Rep.">
        <title>Diploid genomic architecture of Nitzschia inconspicua, an elite biomass production diatom.</title>
        <authorList>
            <person name="Oliver A."/>
            <person name="Podell S."/>
            <person name="Pinowska A."/>
            <person name="Traller J.C."/>
            <person name="Smith S.R."/>
            <person name="McClure R."/>
            <person name="Beliaev A."/>
            <person name="Bohutskyi P."/>
            <person name="Hill E.A."/>
            <person name="Rabines A."/>
            <person name="Zheng H."/>
            <person name="Allen L.Z."/>
            <person name="Kuo A."/>
            <person name="Grigoriev I.V."/>
            <person name="Allen A.E."/>
            <person name="Hazlebeck D."/>
            <person name="Allen E.E."/>
        </authorList>
    </citation>
    <scope>NUCLEOTIDE SEQUENCE</scope>
    <source>
        <strain evidence="5">Hildebrandi</strain>
    </source>
</reference>
<evidence type="ECO:0000256" key="2">
    <source>
        <dbReference type="SAM" id="Phobius"/>
    </source>
</evidence>
<keyword evidence="2" id="KW-0472">Membrane</keyword>
<dbReference type="EMBL" id="JAGRRH010000068">
    <property type="protein sequence ID" value="KAG7337980.1"/>
    <property type="molecule type" value="Genomic_DNA"/>
</dbReference>
<feature type="region of interest" description="Disordered" evidence="1">
    <location>
        <begin position="126"/>
        <end position="338"/>
    </location>
</feature>
<proteinExistence type="predicted"/>
<evidence type="ECO:0000313" key="5">
    <source>
        <dbReference type="EMBL" id="KAG7342704.1"/>
    </source>
</evidence>